<organism evidence="2 3">
    <name type="scientific">Sarocladium strictum</name>
    <name type="common">Black bundle disease fungus</name>
    <name type="synonym">Acremonium strictum</name>
    <dbReference type="NCBI Taxonomy" id="5046"/>
    <lineage>
        <taxon>Eukaryota</taxon>
        <taxon>Fungi</taxon>
        <taxon>Dikarya</taxon>
        <taxon>Ascomycota</taxon>
        <taxon>Pezizomycotina</taxon>
        <taxon>Sordariomycetes</taxon>
        <taxon>Hypocreomycetidae</taxon>
        <taxon>Hypocreales</taxon>
        <taxon>Sarocladiaceae</taxon>
        <taxon>Sarocladium</taxon>
    </lineage>
</organism>
<evidence type="ECO:0000256" key="1">
    <source>
        <dbReference type="SAM" id="MobiDB-lite"/>
    </source>
</evidence>
<evidence type="ECO:0000313" key="2">
    <source>
        <dbReference type="EMBL" id="KAK0391020.1"/>
    </source>
</evidence>
<protein>
    <recommendedName>
        <fullName evidence="4">FR47-like domain-containing protein</fullName>
    </recommendedName>
</protein>
<gene>
    <name evidence="2" type="ORF">NLU13_0522</name>
</gene>
<dbReference type="PANTHER" id="PTHR20958:SF6">
    <property type="entry name" value="GLYCINE N-ACYLTRANSFERASE-LIKE PROTEIN"/>
    <property type="match status" value="1"/>
</dbReference>
<proteinExistence type="predicted"/>
<reference evidence="2" key="1">
    <citation type="submission" date="2022-10" db="EMBL/GenBank/DDBJ databases">
        <title>Determination and structural analysis of whole genome sequence of Sarocladium strictum F4-1.</title>
        <authorList>
            <person name="Hu L."/>
            <person name="Jiang Y."/>
        </authorList>
    </citation>
    <scope>NUCLEOTIDE SEQUENCE</scope>
    <source>
        <strain evidence="2">F4-1</strain>
    </source>
</reference>
<dbReference type="Gene3D" id="3.40.630.30">
    <property type="match status" value="1"/>
</dbReference>
<dbReference type="AlphaFoldDB" id="A0AA39GP76"/>
<dbReference type="InterPro" id="IPR016181">
    <property type="entry name" value="Acyl_CoA_acyltransferase"/>
</dbReference>
<dbReference type="EMBL" id="JAPDFR010000001">
    <property type="protein sequence ID" value="KAK0391020.1"/>
    <property type="molecule type" value="Genomic_DNA"/>
</dbReference>
<sequence>MATVSPMKRNTHVLGFRNGELRPRSAPGEPAPCSSADLITFLTRLVPYSLPLLRKLQLSSITEESIIVSVNLPLERLSFDGEHIVEHAKRGAEDPMSIQPDQVWTLALLHRQGHPSTEIWFFSSLELSHGLAPHEKESQPADVKPEMLRLPFTDATQQQATSQLAVILSNMPITSRQRGVDLFQQCKTFGSPGSLAGNVHSTVAALLAAAGLIVYGSPPYGHYVYPAKVDDKGFLPDGSSEGLPDGLIWSTIQPSDHADVMAVNKIVRSAATIAHLPSAAIRRAQPREDGSPGKTVAFGFASGDGSLRTLHVDPDFRRQGLAKTVVARLLNSGVFAPPKEGPFAAERKVYEELEEPHPFAYASIERSNVASIKTFEGIGARWKWDVYWLWLDLDKAGEMVR</sequence>
<evidence type="ECO:0000313" key="3">
    <source>
        <dbReference type="Proteomes" id="UP001175261"/>
    </source>
</evidence>
<keyword evidence="3" id="KW-1185">Reference proteome</keyword>
<dbReference type="InterPro" id="IPR053225">
    <property type="entry name" value="Acyl-CoA_N-acyltransferase"/>
</dbReference>
<evidence type="ECO:0008006" key="4">
    <source>
        <dbReference type="Google" id="ProtNLM"/>
    </source>
</evidence>
<accession>A0AA39GP76</accession>
<dbReference type="SUPFAM" id="SSF55729">
    <property type="entry name" value="Acyl-CoA N-acyltransferases (Nat)"/>
    <property type="match status" value="1"/>
</dbReference>
<dbReference type="PANTHER" id="PTHR20958">
    <property type="entry name" value="GLYCINE N-ACYLTRANSFERASE-LIKE PROTEIN"/>
    <property type="match status" value="1"/>
</dbReference>
<name>A0AA39GP76_SARSR</name>
<comment type="caution">
    <text evidence="2">The sequence shown here is derived from an EMBL/GenBank/DDBJ whole genome shotgun (WGS) entry which is preliminary data.</text>
</comment>
<dbReference type="Proteomes" id="UP001175261">
    <property type="component" value="Unassembled WGS sequence"/>
</dbReference>
<feature type="region of interest" description="Disordered" evidence="1">
    <location>
        <begin position="1"/>
        <end position="31"/>
    </location>
</feature>